<dbReference type="InterPro" id="IPR007237">
    <property type="entry name" value="CD20-like"/>
</dbReference>
<keyword evidence="4 6" id="KW-0472">Membrane</keyword>
<feature type="transmembrane region" description="Helical" evidence="6">
    <location>
        <begin position="32"/>
        <end position="50"/>
    </location>
</feature>
<accession>A0A0F3HRF3</accession>
<feature type="compositionally biased region" description="Acidic residues" evidence="5">
    <location>
        <begin position="103"/>
        <end position="124"/>
    </location>
</feature>
<feature type="transmembrane region" description="Helical" evidence="6">
    <location>
        <begin position="7"/>
        <end position="26"/>
    </location>
</feature>
<gene>
    <name evidence="7" type="ORF">TZ96_00291</name>
</gene>
<evidence type="ECO:0000256" key="3">
    <source>
        <dbReference type="ARBA" id="ARBA00022989"/>
    </source>
</evidence>
<evidence type="ECO:0000256" key="6">
    <source>
        <dbReference type="SAM" id="Phobius"/>
    </source>
</evidence>
<dbReference type="Proteomes" id="UP000033405">
    <property type="component" value="Unassembled WGS sequence"/>
</dbReference>
<dbReference type="EMBL" id="JYOV01000003">
    <property type="protein sequence ID" value="KJU95533.1"/>
    <property type="molecule type" value="Genomic_DNA"/>
</dbReference>
<evidence type="ECO:0000313" key="7">
    <source>
        <dbReference type="EMBL" id="KJU95533.1"/>
    </source>
</evidence>
<feature type="transmembrane region" description="Helical" evidence="6">
    <location>
        <begin position="57"/>
        <end position="79"/>
    </location>
</feature>
<feature type="region of interest" description="Disordered" evidence="5">
    <location>
        <begin position="102"/>
        <end position="124"/>
    </location>
</feature>
<dbReference type="PATRIC" id="fig|28037.218.peg.285"/>
<evidence type="ECO:0000256" key="4">
    <source>
        <dbReference type="ARBA" id="ARBA00023136"/>
    </source>
</evidence>
<evidence type="ECO:0000313" key="8">
    <source>
        <dbReference type="Proteomes" id="UP000033405"/>
    </source>
</evidence>
<sequence>MKQKEQKILGILAIIFGALALLGSWIPIVNILSFFLAIATLILGVFGIAINIRNRKTLAIIGTTLGLISIVLVLITQVLSTNIFTDFARTFSHPYRNITSSTDTEDYGELPDSSTDEGDDEEDTEFFTWSQEQFDALVEGDTSDSGKGGSNYKDIIRKHGIPDSETDSVMGDYEIKRITYLSISSDPKTVVLTFVKQENGQFLLIRKFAVGLDRKEQSDSGVKV</sequence>
<organism evidence="7 8">
    <name type="scientific">Streptococcus infantis</name>
    <dbReference type="NCBI Taxonomy" id="68892"/>
    <lineage>
        <taxon>Bacteria</taxon>
        <taxon>Bacillati</taxon>
        <taxon>Bacillota</taxon>
        <taxon>Bacilli</taxon>
        <taxon>Lactobacillales</taxon>
        <taxon>Streptococcaceae</taxon>
        <taxon>Streptococcus</taxon>
    </lineage>
</organism>
<name>A0A0F3HRF3_9STRE</name>
<dbReference type="RefSeq" id="WP_045762595.1">
    <property type="nucleotide sequence ID" value="NZ_JYOV01000003.1"/>
</dbReference>
<evidence type="ECO:0000256" key="1">
    <source>
        <dbReference type="ARBA" id="ARBA00004141"/>
    </source>
</evidence>
<proteinExistence type="predicted"/>
<dbReference type="GO" id="GO:0016020">
    <property type="term" value="C:membrane"/>
    <property type="evidence" value="ECO:0007669"/>
    <property type="project" value="UniProtKB-SubCell"/>
</dbReference>
<dbReference type="Pfam" id="PF04103">
    <property type="entry name" value="CD20"/>
    <property type="match status" value="1"/>
</dbReference>
<comment type="subcellular location">
    <subcellularLocation>
        <location evidence="1">Membrane</location>
        <topology evidence="1">Multi-pass membrane protein</topology>
    </subcellularLocation>
</comment>
<evidence type="ECO:0000256" key="2">
    <source>
        <dbReference type="ARBA" id="ARBA00022692"/>
    </source>
</evidence>
<keyword evidence="3 6" id="KW-1133">Transmembrane helix</keyword>
<protein>
    <recommendedName>
        <fullName evidence="9">Prophage pi3 protein 59</fullName>
    </recommendedName>
</protein>
<reference evidence="7 8" key="1">
    <citation type="submission" date="2015-02" db="EMBL/GenBank/DDBJ databases">
        <title>Evolution of amylase-binding proteins of oral streptococcal species.</title>
        <authorList>
            <person name="Haase E.M."/>
        </authorList>
    </citation>
    <scope>NUCLEOTIDE SEQUENCE [LARGE SCALE GENOMIC DNA]</scope>
    <source>
        <strain evidence="7 8">UC6950A</strain>
    </source>
</reference>
<evidence type="ECO:0000256" key="5">
    <source>
        <dbReference type="SAM" id="MobiDB-lite"/>
    </source>
</evidence>
<evidence type="ECO:0008006" key="9">
    <source>
        <dbReference type="Google" id="ProtNLM"/>
    </source>
</evidence>
<dbReference type="AlphaFoldDB" id="A0A0F3HRF3"/>
<comment type="caution">
    <text evidence="7">The sequence shown here is derived from an EMBL/GenBank/DDBJ whole genome shotgun (WGS) entry which is preliminary data.</text>
</comment>
<keyword evidence="2 6" id="KW-0812">Transmembrane</keyword>